<organism evidence="2 3">
    <name type="scientific">Vitrella brassicaformis (strain CCMP3155)</name>
    <dbReference type="NCBI Taxonomy" id="1169540"/>
    <lineage>
        <taxon>Eukaryota</taxon>
        <taxon>Sar</taxon>
        <taxon>Alveolata</taxon>
        <taxon>Colpodellida</taxon>
        <taxon>Vitrellaceae</taxon>
        <taxon>Vitrella</taxon>
    </lineage>
</organism>
<proteinExistence type="predicted"/>
<name>A0A0G4ELG3_VITBC</name>
<dbReference type="PhylomeDB" id="A0A0G4ELG3"/>
<gene>
    <name evidence="2" type="ORF">Vbra_7713</name>
</gene>
<dbReference type="AlphaFoldDB" id="A0A0G4ELG3"/>
<dbReference type="Proteomes" id="UP000041254">
    <property type="component" value="Unassembled WGS sequence"/>
</dbReference>
<evidence type="ECO:0000313" key="2">
    <source>
        <dbReference type="EMBL" id="CEL97792.1"/>
    </source>
</evidence>
<protein>
    <submittedName>
        <fullName evidence="2">Uncharacterized protein</fullName>
    </submittedName>
</protein>
<keyword evidence="3" id="KW-1185">Reference proteome</keyword>
<reference evidence="2 3" key="1">
    <citation type="submission" date="2014-11" db="EMBL/GenBank/DDBJ databases">
        <authorList>
            <person name="Zhu J."/>
            <person name="Qi W."/>
            <person name="Song R."/>
        </authorList>
    </citation>
    <scope>NUCLEOTIDE SEQUENCE [LARGE SCALE GENOMIC DNA]</scope>
</reference>
<evidence type="ECO:0000313" key="3">
    <source>
        <dbReference type="Proteomes" id="UP000041254"/>
    </source>
</evidence>
<feature type="region of interest" description="Disordered" evidence="1">
    <location>
        <begin position="69"/>
        <end position="90"/>
    </location>
</feature>
<accession>A0A0G4ELG3</accession>
<dbReference type="InParanoid" id="A0A0G4ELG3"/>
<dbReference type="EMBL" id="CDMY01000256">
    <property type="protein sequence ID" value="CEL97792.1"/>
    <property type="molecule type" value="Genomic_DNA"/>
</dbReference>
<evidence type="ECO:0000256" key="1">
    <source>
        <dbReference type="SAM" id="MobiDB-lite"/>
    </source>
</evidence>
<sequence length="187" mass="21884">MTHDDRFDSPKDGKSYIFPDNESRLFEERRYDKDKNCVYKGRLFDRFDPAHFIELTKIFDTRCNKKIGGENNTAEHPAGGMKGPATGPEHDWHEGTALAVYVELPLLEEVRGVLHKAHQYREKVRDIMRFTSCSFRKDDPTKRHVVLNENNKKKRRHDWEGDDTFHLRFFGLDTKKICSSNHGAMSL</sequence>
<dbReference type="VEuPathDB" id="CryptoDB:Vbra_7713"/>